<feature type="region of interest" description="Disordered" evidence="1">
    <location>
        <begin position="41"/>
        <end position="79"/>
    </location>
</feature>
<dbReference type="SUPFAM" id="SSF47598">
    <property type="entry name" value="Ribbon-helix-helix"/>
    <property type="match status" value="1"/>
</dbReference>
<dbReference type="AlphaFoldDB" id="A0A7W7RI43"/>
<dbReference type="Gene3D" id="1.10.1220.10">
    <property type="entry name" value="Met repressor-like"/>
    <property type="match status" value="1"/>
</dbReference>
<evidence type="ECO:0000256" key="1">
    <source>
        <dbReference type="SAM" id="MobiDB-lite"/>
    </source>
</evidence>
<dbReference type="GO" id="GO:0006355">
    <property type="term" value="P:regulation of DNA-templated transcription"/>
    <property type="evidence" value="ECO:0007669"/>
    <property type="project" value="InterPro"/>
</dbReference>
<accession>A0A7W7RI43</accession>
<dbReference type="InterPro" id="IPR010985">
    <property type="entry name" value="Ribbon_hlx_hlx"/>
</dbReference>
<comment type="caution">
    <text evidence="2">The sequence shown here is derived from an EMBL/GenBank/DDBJ whole genome shotgun (WGS) entry which is preliminary data.</text>
</comment>
<evidence type="ECO:0000313" key="3">
    <source>
        <dbReference type="Proteomes" id="UP000523007"/>
    </source>
</evidence>
<keyword evidence="3" id="KW-1185">Reference proteome</keyword>
<sequence length="79" mass="8841">MAKTVTISIELPADLEARLRAEAEQHGISFEDEVVRRLAADEDERKSSRTFHSAGVGTSGHHDTARRARELLREELGEQ</sequence>
<gene>
    <name evidence="2" type="ORF">F4561_003256</name>
</gene>
<dbReference type="InterPro" id="IPR013321">
    <property type="entry name" value="Arc_rbn_hlx_hlx"/>
</dbReference>
<feature type="compositionally biased region" description="Basic and acidic residues" evidence="1">
    <location>
        <begin position="60"/>
        <end position="79"/>
    </location>
</feature>
<evidence type="ECO:0000313" key="2">
    <source>
        <dbReference type="EMBL" id="MBB4932436.1"/>
    </source>
</evidence>
<organism evidence="2 3">
    <name type="scientific">Lipingzhangella halophila</name>
    <dbReference type="NCBI Taxonomy" id="1783352"/>
    <lineage>
        <taxon>Bacteria</taxon>
        <taxon>Bacillati</taxon>
        <taxon>Actinomycetota</taxon>
        <taxon>Actinomycetes</taxon>
        <taxon>Streptosporangiales</taxon>
        <taxon>Nocardiopsidaceae</taxon>
        <taxon>Lipingzhangella</taxon>
    </lineage>
</organism>
<dbReference type="EMBL" id="JACHJT010000001">
    <property type="protein sequence ID" value="MBB4932436.1"/>
    <property type="molecule type" value="Genomic_DNA"/>
</dbReference>
<dbReference type="Proteomes" id="UP000523007">
    <property type="component" value="Unassembled WGS sequence"/>
</dbReference>
<dbReference type="RefSeq" id="WP_184579858.1">
    <property type="nucleotide sequence ID" value="NZ_JACHJT010000001.1"/>
</dbReference>
<name>A0A7W7RI43_9ACTN</name>
<reference evidence="2 3" key="1">
    <citation type="submission" date="2020-08" db="EMBL/GenBank/DDBJ databases">
        <title>Sequencing the genomes of 1000 actinobacteria strains.</title>
        <authorList>
            <person name="Klenk H.-P."/>
        </authorList>
    </citation>
    <scope>NUCLEOTIDE SEQUENCE [LARGE SCALE GENOMIC DNA]</scope>
    <source>
        <strain evidence="2 3">DSM 102030</strain>
    </source>
</reference>
<proteinExistence type="predicted"/>
<protein>
    <submittedName>
        <fullName evidence="2">Plasmid stability protein</fullName>
    </submittedName>
</protein>